<evidence type="ECO:0000313" key="3">
    <source>
        <dbReference type="Proteomes" id="UP001549119"/>
    </source>
</evidence>
<dbReference type="InterPro" id="IPR036397">
    <property type="entry name" value="RNaseH_sf"/>
</dbReference>
<dbReference type="GO" id="GO:0016787">
    <property type="term" value="F:hydrolase activity"/>
    <property type="evidence" value="ECO:0007669"/>
    <property type="project" value="UniProtKB-KW"/>
</dbReference>
<dbReference type="Proteomes" id="UP001549119">
    <property type="component" value="Unassembled WGS sequence"/>
</dbReference>
<dbReference type="RefSeq" id="WP_209650545.1">
    <property type="nucleotide sequence ID" value="NZ_JBEPNV010000001.1"/>
</dbReference>
<keyword evidence="2" id="KW-0378">Hydrolase</keyword>
<sequence>MLIRVVDLETTGFEPPEAGVCEVGWCDLAAAGRDEAGALTDWRVEGGLWSFVNPGHPITPATSAVHHIVDEDVADARAWDRVLPGVLTTAAPIVALAAHSAKFERQWFTDEVTGGLPWICTYKCALRLWPDAPLHSNMGLRYWRRPEGLDRAQAALAHRAYPDAYVTAHHLRDLLALAPMEDLIRWSSEPALQVRCHIGKNRGLLWSEVDFSFLQWVADRDFDEDVLFTVRHEMQRRRDAWAAEAKAEREREGIA</sequence>
<dbReference type="SMART" id="SM00479">
    <property type="entry name" value="EXOIII"/>
    <property type="match status" value="1"/>
</dbReference>
<comment type="caution">
    <text evidence="2">The sequence shown here is derived from an EMBL/GenBank/DDBJ whole genome shotgun (WGS) entry which is preliminary data.</text>
</comment>
<organism evidence="2 3">
    <name type="scientific">Methylobacterium radiotolerans</name>
    <dbReference type="NCBI Taxonomy" id="31998"/>
    <lineage>
        <taxon>Bacteria</taxon>
        <taxon>Pseudomonadati</taxon>
        <taxon>Pseudomonadota</taxon>
        <taxon>Alphaproteobacteria</taxon>
        <taxon>Hyphomicrobiales</taxon>
        <taxon>Methylobacteriaceae</taxon>
        <taxon>Methylobacterium</taxon>
    </lineage>
</organism>
<proteinExistence type="predicted"/>
<name>A0ABV2NNF6_9HYPH</name>
<dbReference type="InterPro" id="IPR012337">
    <property type="entry name" value="RNaseH-like_sf"/>
</dbReference>
<evidence type="ECO:0000313" key="2">
    <source>
        <dbReference type="EMBL" id="MET3868037.1"/>
    </source>
</evidence>
<feature type="domain" description="Exonuclease" evidence="1">
    <location>
        <begin position="2"/>
        <end position="180"/>
    </location>
</feature>
<evidence type="ECO:0000259" key="1">
    <source>
        <dbReference type="SMART" id="SM00479"/>
    </source>
</evidence>
<dbReference type="EMBL" id="JBEPNW010000002">
    <property type="protein sequence ID" value="MET3868037.1"/>
    <property type="molecule type" value="Genomic_DNA"/>
</dbReference>
<keyword evidence="3" id="KW-1185">Reference proteome</keyword>
<dbReference type="Gene3D" id="3.30.420.10">
    <property type="entry name" value="Ribonuclease H-like superfamily/Ribonuclease H"/>
    <property type="match status" value="1"/>
</dbReference>
<reference evidence="2 3" key="1">
    <citation type="submission" date="2024-06" db="EMBL/GenBank/DDBJ databases">
        <title>Genomics of switchgrass bacterial isolates.</title>
        <authorList>
            <person name="Shade A."/>
        </authorList>
    </citation>
    <scope>NUCLEOTIDE SEQUENCE [LARGE SCALE GENOMIC DNA]</scope>
    <source>
        <strain evidence="2 3">PvP084</strain>
    </source>
</reference>
<dbReference type="SUPFAM" id="SSF53098">
    <property type="entry name" value="Ribonuclease H-like"/>
    <property type="match status" value="1"/>
</dbReference>
<gene>
    <name evidence="2" type="ORF">ABIC20_005346</name>
</gene>
<dbReference type="InterPro" id="IPR013520">
    <property type="entry name" value="Ribonucl_H"/>
</dbReference>
<dbReference type="CDD" id="cd06127">
    <property type="entry name" value="DEDDh"/>
    <property type="match status" value="1"/>
</dbReference>
<accession>A0ABV2NNF6</accession>
<protein>
    <submittedName>
        <fullName evidence="2">Exodeoxyribonuclease X</fullName>
        <ecNumber evidence="2">3.1.11.-</ecNumber>
    </submittedName>
</protein>
<dbReference type="EC" id="3.1.11.-" evidence="2"/>
<dbReference type="Pfam" id="PF00929">
    <property type="entry name" value="RNase_T"/>
    <property type="match status" value="1"/>
</dbReference>